<keyword evidence="4" id="KW-1185">Reference proteome</keyword>
<evidence type="ECO:0000256" key="2">
    <source>
        <dbReference type="SAM" id="SignalP"/>
    </source>
</evidence>
<dbReference type="EMBL" id="BMJQ01000019">
    <property type="protein sequence ID" value="GGF43312.1"/>
    <property type="molecule type" value="Genomic_DNA"/>
</dbReference>
<keyword evidence="2" id="KW-0732">Signal</keyword>
<organism evidence="3 4">
    <name type="scientific">Aliidongia dinghuensis</name>
    <dbReference type="NCBI Taxonomy" id="1867774"/>
    <lineage>
        <taxon>Bacteria</taxon>
        <taxon>Pseudomonadati</taxon>
        <taxon>Pseudomonadota</taxon>
        <taxon>Alphaproteobacteria</taxon>
        <taxon>Rhodospirillales</taxon>
        <taxon>Dongiaceae</taxon>
        <taxon>Aliidongia</taxon>
    </lineage>
</organism>
<dbReference type="InterPro" id="IPR017850">
    <property type="entry name" value="Alkaline_phosphatase_core_sf"/>
</dbReference>
<sequence>MRRLALAAATLGMMAGAAPLGAAEAPMPRYAHIFVIIEENQGFDRIIGSPDAPNLTRLAGRYGLATQFYGEVHPSEGNYIALLGGDTFGIHDDDANFCRPGVKDLACEKSDRPDYVDHTVTAPSLMAQLEAKGLTWKGYFEDIPAPGSDAVRWPRLDKPVPGKPAELYAMKHNGFMNFRSVQDDPVRAAKIVGFDQLGRDLKAGSLPAYAHIVPNQCNEMHGLDEGPNIPADCRKGNLSGRIRRGDKVTADLVTRIMRSRIWKSRENSAIVVTFDEDHHPKDGAAQPQGCCASDPRSAANFGGGRIPTIVITNHGPRGLSDPTPYNHYSLLRTTEAAFGLSPFLGHAADEGAGVVAMTPLFASGK</sequence>
<dbReference type="GO" id="GO:0009395">
    <property type="term" value="P:phospholipid catabolic process"/>
    <property type="evidence" value="ECO:0007669"/>
    <property type="project" value="TreeGrafter"/>
</dbReference>
<dbReference type="PANTHER" id="PTHR31956">
    <property type="entry name" value="NON-SPECIFIC PHOSPHOLIPASE C4-RELATED"/>
    <property type="match status" value="1"/>
</dbReference>
<name>A0A8J2Z0R0_9PROT</name>
<dbReference type="RefSeq" id="WP_189051591.1">
    <property type="nucleotide sequence ID" value="NZ_BMJQ01000019.1"/>
</dbReference>
<dbReference type="Proteomes" id="UP000646365">
    <property type="component" value="Unassembled WGS sequence"/>
</dbReference>
<proteinExistence type="predicted"/>
<evidence type="ECO:0000313" key="4">
    <source>
        <dbReference type="Proteomes" id="UP000646365"/>
    </source>
</evidence>
<feature type="signal peptide" evidence="2">
    <location>
        <begin position="1"/>
        <end position="22"/>
    </location>
</feature>
<keyword evidence="1" id="KW-0378">Hydrolase</keyword>
<comment type="caution">
    <text evidence="3">The sequence shown here is derived from an EMBL/GenBank/DDBJ whole genome shotgun (WGS) entry which is preliminary data.</text>
</comment>
<gene>
    <name evidence="3" type="ORF">GCM10011611_57210</name>
</gene>
<protein>
    <recommendedName>
        <fullName evidence="5">Phosphoesterase</fullName>
    </recommendedName>
</protein>
<feature type="chain" id="PRO_5035176786" description="Phosphoesterase" evidence="2">
    <location>
        <begin position="23"/>
        <end position="365"/>
    </location>
</feature>
<dbReference type="InterPro" id="IPR007312">
    <property type="entry name" value="Phosphoesterase"/>
</dbReference>
<evidence type="ECO:0000256" key="1">
    <source>
        <dbReference type="ARBA" id="ARBA00022801"/>
    </source>
</evidence>
<dbReference type="GO" id="GO:0016788">
    <property type="term" value="F:hydrolase activity, acting on ester bonds"/>
    <property type="evidence" value="ECO:0007669"/>
    <property type="project" value="InterPro"/>
</dbReference>
<dbReference type="AlphaFoldDB" id="A0A8J2Z0R0"/>
<reference evidence="3" key="2">
    <citation type="submission" date="2020-09" db="EMBL/GenBank/DDBJ databases">
        <authorList>
            <person name="Sun Q."/>
            <person name="Zhou Y."/>
        </authorList>
    </citation>
    <scope>NUCLEOTIDE SEQUENCE</scope>
    <source>
        <strain evidence="3">CGMCC 1.15725</strain>
    </source>
</reference>
<dbReference type="PANTHER" id="PTHR31956:SF8">
    <property type="entry name" value="ACID PHOSPHATASE PHOA (AFU_ORTHOLOGUE AFUA_1G03570)"/>
    <property type="match status" value="1"/>
</dbReference>
<dbReference type="Pfam" id="PF04185">
    <property type="entry name" value="Phosphoesterase"/>
    <property type="match status" value="1"/>
</dbReference>
<dbReference type="Gene3D" id="3.40.720.10">
    <property type="entry name" value="Alkaline Phosphatase, subunit A"/>
    <property type="match status" value="1"/>
</dbReference>
<reference evidence="3" key="1">
    <citation type="journal article" date="2014" name="Int. J. Syst. Evol. Microbiol.">
        <title>Complete genome sequence of Corynebacterium casei LMG S-19264T (=DSM 44701T), isolated from a smear-ripened cheese.</title>
        <authorList>
            <consortium name="US DOE Joint Genome Institute (JGI-PGF)"/>
            <person name="Walter F."/>
            <person name="Albersmeier A."/>
            <person name="Kalinowski J."/>
            <person name="Ruckert C."/>
        </authorList>
    </citation>
    <scope>NUCLEOTIDE SEQUENCE</scope>
    <source>
        <strain evidence="3">CGMCC 1.15725</strain>
    </source>
</reference>
<evidence type="ECO:0008006" key="5">
    <source>
        <dbReference type="Google" id="ProtNLM"/>
    </source>
</evidence>
<accession>A0A8J2Z0R0</accession>
<evidence type="ECO:0000313" key="3">
    <source>
        <dbReference type="EMBL" id="GGF43312.1"/>
    </source>
</evidence>